<evidence type="ECO:0000313" key="1">
    <source>
        <dbReference type="EMBL" id="PVD23649.1"/>
    </source>
</evidence>
<name>A0A2T7NR47_POMCA</name>
<dbReference type="Proteomes" id="UP000245119">
    <property type="component" value="Linkage Group LG10"/>
</dbReference>
<reference evidence="1 2" key="1">
    <citation type="submission" date="2018-04" db="EMBL/GenBank/DDBJ databases">
        <title>The genome of golden apple snail Pomacea canaliculata provides insight into stress tolerance and invasive adaptation.</title>
        <authorList>
            <person name="Liu C."/>
            <person name="Liu B."/>
            <person name="Ren Y."/>
            <person name="Zhang Y."/>
            <person name="Wang H."/>
            <person name="Li S."/>
            <person name="Jiang F."/>
            <person name="Yin L."/>
            <person name="Zhang G."/>
            <person name="Qian W."/>
            <person name="Fan W."/>
        </authorList>
    </citation>
    <scope>NUCLEOTIDE SEQUENCE [LARGE SCALE GENOMIC DNA]</scope>
    <source>
        <strain evidence="1">SZHN2017</strain>
        <tissue evidence="1">Muscle</tissue>
    </source>
</reference>
<evidence type="ECO:0000313" key="2">
    <source>
        <dbReference type="Proteomes" id="UP000245119"/>
    </source>
</evidence>
<gene>
    <name evidence="1" type="ORF">C0Q70_16922</name>
</gene>
<proteinExistence type="predicted"/>
<organism evidence="1 2">
    <name type="scientific">Pomacea canaliculata</name>
    <name type="common">Golden apple snail</name>
    <dbReference type="NCBI Taxonomy" id="400727"/>
    <lineage>
        <taxon>Eukaryota</taxon>
        <taxon>Metazoa</taxon>
        <taxon>Spiralia</taxon>
        <taxon>Lophotrochozoa</taxon>
        <taxon>Mollusca</taxon>
        <taxon>Gastropoda</taxon>
        <taxon>Caenogastropoda</taxon>
        <taxon>Architaenioglossa</taxon>
        <taxon>Ampullarioidea</taxon>
        <taxon>Ampullariidae</taxon>
        <taxon>Pomacea</taxon>
    </lineage>
</organism>
<dbReference type="Gene3D" id="3.90.1150.10">
    <property type="entry name" value="Aspartate Aminotransferase, domain 1"/>
    <property type="match status" value="1"/>
</dbReference>
<dbReference type="AlphaFoldDB" id="A0A2T7NR47"/>
<comment type="caution">
    <text evidence="1">The sequence shown here is derived from an EMBL/GenBank/DDBJ whole genome shotgun (WGS) entry which is preliminary data.</text>
</comment>
<protein>
    <submittedName>
        <fullName evidence="1">Uncharacterized protein</fullName>
    </submittedName>
</protein>
<dbReference type="OrthoDB" id="691673at2759"/>
<accession>A0A2T7NR47</accession>
<dbReference type="InterPro" id="IPR015422">
    <property type="entry name" value="PyrdxlP-dep_Trfase_small"/>
</dbReference>
<sequence>MEEAVNRCDSCKSGFVDYESLMSKSAKRIATPVLRVLQQYQTDTTNICMGGGSPDPATFPIAELQFKLKDGTVLQVDPDTLAAAGVQVDGLGGRERGGANINFKTSFSIPYDP</sequence>
<keyword evidence="2" id="KW-1185">Reference proteome</keyword>
<dbReference type="EMBL" id="PZQS01000010">
    <property type="protein sequence ID" value="PVD23649.1"/>
    <property type="molecule type" value="Genomic_DNA"/>
</dbReference>